<name>A0A1L9B7V5_9BACT</name>
<evidence type="ECO:0000256" key="1">
    <source>
        <dbReference type="SAM" id="SignalP"/>
    </source>
</evidence>
<reference evidence="2 3" key="2">
    <citation type="submission" date="2016-12" db="EMBL/GenBank/DDBJ databases">
        <title>Draft Genome Sequence of Cystobacter ferrugineus Strain Cbfe23.</title>
        <authorList>
            <person name="Akbar S."/>
            <person name="Dowd S.E."/>
            <person name="Stevens D.C."/>
        </authorList>
    </citation>
    <scope>NUCLEOTIDE SEQUENCE [LARGE SCALE GENOMIC DNA]</scope>
    <source>
        <strain evidence="2 3">Cbfe23</strain>
    </source>
</reference>
<dbReference type="Proteomes" id="UP000182229">
    <property type="component" value="Unassembled WGS sequence"/>
</dbReference>
<comment type="caution">
    <text evidence="2">The sequence shown here is derived from an EMBL/GenBank/DDBJ whole genome shotgun (WGS) entry which is preliminary data.</text>
</comment>
<evidence type="ECO:0000313" key="2">
    <source>
        <dbReference type="EMBL" id="OJH38334.1"/>
    </source>
</evidence>
<keyword evidence="1" id="KW-0732">Signal</keyword>
<gene>
    <name evidence="2" type="ORF">BON30_24680</name>
</gene>
<keyword evidence="3" id="KW-1185">Reference proteome</keyword>
<organism evidence="2 3">
    <name type="scientific">Cystobacter ferrugineus</name>
    <dbReference type="NCBI Taxonomy" id="83449"/>
    <lineage>
        <taxon>Bacteria</taxon>
        <taxon>Pseudomonadati</taxon>
        <taxon>Myxococcota</taxon>
        <taxon>Myxococcia</taxon>
        <taxon>Myxococcales</taxon>
        <taxon>Cystobacterineae</taxon>
        <taxon>Archangiaceae</taxon>
        <taxon>Cystobacter</taxon>
    </lineage>
</organism>
<sequence length="310" mass="32443">MKKSIASLLSGTVALTLAGAAYAAPVSSAEQAHTRGGCPASIAETHDYDKDGLSDSCDLTVFLVKNDERGGLSLELAPGARVDSMMIADISNQTQEAVYWSLELEGPRGVTARQQDGWVTPGDSQSISLDIDLSSVEPGALLEQSVTLKVGNEVHHIPLAIAVKNAEARTLAGTCNYSVYLDSIKVVTGQGGLEGDAEVELFTSLQTPTGNVANDWPSAGGYMRIAVGATKYINIFMSSASVATGAHVNLPVNYSIREDDDTSGDDWGSASGSLSFDCTSGTSTAYSTTRVQDDSGGKYDVILRSTWSGN</sequence>
<evidence type="ECO:0000313" key="3">
    <source>
        <dbReference type="Proteomes" id="UP000182229"/>
    </source>
</evidence>
<dbReference type="AlphaFoldDB" id="A0A1L9B7V5"/>
<protein>
    <submittedName>
        <fullName evidence="2">Uncharacterized protein</fullName>
    </submittedName>
</protein>
<feature type="signal peptide" evidence="1">
    <location>
        <begin position="1"/>
        <end position="23"/>
    </location>
</feature>
<dbReference type="EMBL" id="MPIN01000006">
    <property type="protein sequence ID" value="OJH38334.1"/>
    <property type="molecule type" value="Genomic_DNA"/>
</dbReference>
<feature type="chain" id="PRO_5012273423" evidence="1">
    <location>
        <begin position="24"/>
        <end position="310"/>
    </location>
</feature>
<dbReference type="RefSeq" id="WP_071900840.1">
    <property type="nucleotide sequence ID" value="NZ_MPIN01000006.1"/>
</dbReference>
<accession>A0A1L9B7V5</accession>
<proteinExistence type="predicted"/>
<reference evidence="3" key="1">
    <citation type="submission" date="2016-11" db="EMBL/GenBank/DDBJ databases">
        <authorList>
            <person name="Shukria A."/>
            <person name="Stevens D.C."/>
        </authorList>
    </citation>
    <scope>NUCLEOTIDE SEQUENCE [LARGE SCALE GENOMIC DNA]</scope>
    <source>
        <strain evidence="3">Cbfe23</strain>
    </source>
</reference>